<comment type="subunit">
    <text evidence="4">Component of the ER membrane protein complex (EMC).</text>
</comment>
<dbReference type="PANTHER" id="PTHR12760">
    <property type="entry name" value="TETRATRICOPEPTIDE REPEAT PROTEIN"/>
    <property type="match status" value="1"/>
</dbReference>
<dbReference type="EMBL" id="JAKMXF010000133">
    <property type="protein sequence ID" value="KAI6656811.1"/>
    <property type="molecule type" value="Genomic_DNA"/>
</dbReference>
<protein>
    <recommendedName>
        <fullName evidence="4">ER membrane protein complex subunit 2</fullName>
    </recommendedName>
</protein>
<comment type="similarity">
    <text evidence="1 4">Belongs to the EMC2 family.</text>
</comment>
<evidence type="ECO:0000259" key="5">
    <source>
        <dbReference type="Pfam" id="PF22890"/>
    </source>
</evidence>
<evidence type="ECO:0000256" key="4">
    <source>
        <dbReference type="RuleBase" id="RU367091"/>
    </source>
</evidence>
<keyword evidence="2" id="KW-0677">Repeat</keyword>
<dbReference type="InterPro" id="IPR039856">
    <property type="entry name" value="EMC2-like"/>
</dbReference>
<keyword evidence="7" id="KW-1185">Reference proteome</keyword>
<reference evidence="6 7" key="1">
    <citation type="journal article" date="2023" name="BMC Biol.">
        <title>The compact genome of the sponge Oopsacas minuta (Hexactinellida) is lacking key metazoan core genes.</title>
        <authorList>
            <person name="Santini S."/>
            <person name="Schenkelaars Q."/>
            <person name="Jourda C."/>
            <person name="Duchesne M."/>
            <person name="Belahbib H."/>
            <person name="Rocher C."/>
            <person name="Selva M."/>
            <person name="Riesgo A."/>
            <person name="Vervoort M."/>
            <person name="Leys S.P."/>
            <person name="Kodjabachian L."/>
            <person name="Le Bivic A."/>
            <person name="Borchiellini C."/>
            <person name="Claverie J.M."/>
            <person name="Renard E."/>
        </authorList>
    </citation>
    <scope>NUCLEOTIDE SEQUENCE [LARGE SCALE GENOMIC DNA]</scope>
    <source>
        <strain evidence="6">SPO-2</strain>
    </source>
</reference>
<comment type="function">
    <text evidence="4">Part of the endoplasmic reticulum membrane protein complex (EMC) that enables the energy-independent insertion into endoplasmic reticulum membranes of newly synthesized membrane proteins.</text>
</comment>
<evidence type="ECO:0000313" key="7">
    <source>
        <dbReference type="Proteomes" id="UP001165289"/>
    </source>
</evidence>
<comment type="subcellular location">
    <subcellularLocation>
        <location evidence="4">Endoplasmic reticulum membrane</location>
        <topology evidence="4">Peripheral membrane protein</topology>
        <orientation evidence="4">Cytoplasmic side</orientation>
    </subcellularLocation>
</comment>
<comment type="caution">
    <text evidence="6">The sequence shown here is derived from an EMBL/GenBank/DDBJ whole genome shotgun (WGS) entry which is preliminary data.</text>
</comment>
<feature type="domain" description="EMC2 TPR-like" evidence="5">
    <location>
        <begin position="90"/>
        <end position="197"/>
    </location>
</feature>
<keyword evidence="4" id="KW-0256">Endoplasmic reticulum</keyword>
<dbReference type="Gene3D" id="1.25.40.10">
    <property type="entry name" value="Tetratricopeptide repeat domain"/>
    <property type="match status" value="1"/>
</dbReference>
<accession>A0AAV7K6D5</accession>
<dbReference type="SUPFAM" id="SSF48452">
    <property type="entry name" value="TPR-like"/>
    <property type="match status" value="1"/>
</dbReference>
<dbReference type="AlphaFoldDB" id="A0AAV7K6D5"/>
<dbReference type="Pfam" id="PF22890">
    <property type="entry name" value="TPR_EMC2"/>
    <property type="match status" value="1"/>
</dbReference>
<dbReference type="GO" id="GO:0072546">
    <property type="term" value="C:EMC complex"/>
    <property type="evidence" value="ECO:0007669"/>
    <property type="project" value="UniProtKB-UniRule"/>
</dbReference>
<organism evidence="6 7">
    <name type="scientific">Oopsacas minuta</name>
    <dbReference type="NCBI Taxonomy" id="111878"/>
    <lineage>
        <taxon>Eukaryota</taxon>
        <taxon>Metazoa</taxon>
        <taxon>Porifera</taxon>
        <taxon>Hexactinellida</taxon>
        <taxon>Hexasterophora</taxon>
        <taxon>Lyssacinosida</taxon>
        <taxon>Leucopsacidae</taxon>
        <taxon>Oopsacas</taxon>
    </lineage>
</organism>
<keyword evidence="4" id="KW-0472">Membrane</keyword>
<keyword evidence="3" id="KW-0802">TPR repeat</keyword>
<evidence type="ECO:0000256" key="3">
    <source>
        <dbReference type="ARBA" id="ARBA00022803"/>
    </source>
</evidence>
<evidence type="ECO:0000256" key="1">
    <source>
        <dbReference type="ARBA" id="ARBA00010361"/>
    </source>
</evidence>
<dbReference type="InterPro" id="IPR011990">
    <property type="entry name" value="TPR-like_helical_dom_sf"/>
</dbReference>
<proteinExistence type="inferred from homology"/>
<name>A0AAV7K6D5_9METZ</name>
<dbReference type="Proteomes" id="UP001165289">
    <property type="component" value="Unassembled WGS sequence"/>
</dbReference>
<gene>
    <name evidence="6" type="ORF">LOD99_16114</name>
</gene>
<evidence type="ECO:0000313" key="6">
    <source>
        <dbReference type="EMBL" id="KAI6656811.1"/>
    </source>
</evidence>
<evidence type="ECO:0000256" key="2">
    <source>
        <dbReference type="ARBA" id="ARBA00022737"/>
    </source>
</evidence>
<sequence>MSKELLSSDWRLVYEELQVEQKKLRKNYSTILLLANHLVTHNSRALGQNVWEVYESIVLASLDCSDYEITTSALSKLSARFPKSTRVLVLKGILLEAKGHSDEVLELYQEIKRNEPLNRECRKRKITVHKSKGQNKMAIQELCEYLSLFIGDTEAWLELCDLYIIELDLYNAGFCIEELILSNPLSYLNHLKYAEICYTKGEEYWDSAAKHYTKVLTLKPDSIRALFGVILTFYAIMKMSRQNLQSKEKRMVDWAKCKLKVLYRNSGNETGCRMLENTIQYFDK</sequence>
<dbReference type="InterPro" id="IPR055217">
    <property type="entry name" value="TPR_EMC2"/>
</dbReference>